<dbReference type="OrthoDB" id="2398834at2759"/>
<dbReference type="Proteomes" id="UP000615446">
    <property type="component" value="Unassembled WGS sequence"/>
</dbReference>
<gene>
    <name evidence="2" type="ORF">RCL2_000937300</name>
</gene>
<feature type="compositionally biased region" description="Pro residues" evidence="1">
    <location>
        <begin position="125"/>
        <end position="137"/>
    </location>
</feature>
<organism evidence="2 3">
    <name type="scientific">Rhizophagus clarus</name>
    <dbReference type="NCBI Taxonomy" id="94130"/>
    <lineage>
        <taxon>Eukaryota</taxon>
        <taxon>Fungi</taxon>
        <taxon>Fungi incertae sedis</taxon>
        <taxon>Mucoromycota</taxon>
        <taxon>Glomeromycotina</taxon>
        <taxon>Glomeromycetes</taxon>
        <taxon>Glomerales</taxon>
        <taxon>Glomeraceae</taxon>
        <taxon>Rhizophagus</taxon>
    </lineage>
</organism>
<evidence type="ECO:0000313" key="3">
    <source>
        <dbReference type="Proteomes" id="UP000615446"/>
    </source>
</evidence>
<name>A0A8H3QK72_9GLOM</name>
<evidence type="ECO:0000256" key="1">
    <source>
        <dbReference type="SAM" id="MobiDB-lite"/>
    </source>
</evidence>
<dbReference type="AlphaFoldDB" id="A0A8H3QK72"/>
<accession>A0A8H3QK72</accession>
<comment type="caution">
    <text evidence="2">The sequence shown here is derived from an EMBL/GenBank/DDBJ whole genome shotgun (WGS) entry which is preliminary data.</text>
</comment>
<feature type="compositionally biased region" description="Acidic residues" evidence="1">
    <location>
        <begin position="139"/>
        <end position="153"/>
    </location>
</feature>
<sequence length="554" mass="62923">MASLDNYMIQTPADEWSLLGFLKYRKEQNDDESKHCLDNFKNDVKEACIDRFWHNLIREKQKSELIIIENEMKISQKEKDLLVERVTLQHAGLLYVTAQKAGKQSQIVQQNITNELVSEEASPIITPPPSLRSPPPSYETEDASADTSLDEIDAFFQSPPDVVKGQRKEAKPRKHRSMKDTGSKISTKGVKRNKSIDAVQSTSDEFEPIDSPDKESVESDNSSVSNESKKSSKKILSWKHVAEKIIIDRSSDHDWIMNGYNISESFREFQTQTVELLKNDLSLSYATDVDQILCLSSIIYVKEDKPEYVKCSDQIWKSALPRLLTPETLPVVVKLMILEYSELLTNKDLLLKSWHQNWAKWDPAMTEEEKKIFDCVQLVMRNFFSILTSNGTDHKMDEMIINSFGQAENNKEHEITYGEIKPPSTPNNVVNKALVKLAEFMKGSLDDIGNKPGFETFDILVNGSHVKLFSMDLNINGVCRLNQIGKTILPTEQANFLTIIPVISNFYSLSKRIGRAIEILNVPSTPTNQSYRRLSNSSPQKVILVLKLPPPVVP</sequence>
<reference evidence="2" key="1">
    <citation type="submission" date="2019-10" db="EMBL/GenBank/DDBJ databases">
        <title>Conservation and host-specific expression of non-tandemly repeated heterogenous ribosome RNA gene in arbuscular mycorrhizal fungi.</title>
        <authorList>
            <person name="Maeda T."/>
            <person name="Kobayashi Y."/>
            <person name="Nakagawa T."/>
            <person name="Ezawa T."/>
            <person name="Yamaguchi K."/>
            <person name="Bino T."/>
            <person name="Nishimoto Y."/>
            <person name="Shigenobu S."/>
            <person name="Kawaguchi M."/>
        </authorList>
    </citation>
    <scope>NUCLEOTIDE SEQUENCE</scope>
    <source>
        <strain evidence="2">HR1</strain>
    </source>
</reference>
<evidence type="ECO:0000313" key="2">
    <source>
        <dbReference type="EMBL" id="GES82147.1"/>
    </source>
</evidence>
<protein>
    <submittedName>
        <fullName evidence="2">Uncharacterized protein</fullName>
    </submittedName>
</protein>
<feature type="region of interest" description="Disordered" evidence="1">
    <location>
        <begin position="119"/>
        <end position="229"/>
    </location>
</feature>
<proteinExistence type="predicted"/>
<dbReference type="EMBL" id="BLAL01000059">
    <property type="protein sequence ID" value="GES82147.1"/>
    <property type="molecule type" value="Genomic_DNA"/>
</dbReference>